<evidence type="ECO:0000313" key="2">
    <source>
        <dbReference type="Proteomes" id="UP001150907"/>
    </source>
</evidence>
<evidence type="ECO:0000313" key="1">
    <source>
        <dbReference type="EMBL" id="KAJ2003888.1"/>
    </source>
</evidence>
<name>A0A9W8BDW1_9FUNG</name>
<comment type="caution">
    <text evidence="1">The sequence shown here is derived from an EMBL/GenBank/DDBJ whole genome shotgun (WGS) entry which is preliminary data.</text>
</comment>
<proteinExistence type="predicted"/>
<sequence>MSKIAQELLTKTGGQLVPATVQFASKPKTLYELLNVQPLNGYRFKVMPEHWYQKGFDKCWYEVHRVKYKLYKDQPTHGKAWGILYWNGKAVNESPKEIRGGLKFSWRPYESPHENGVFYDADRAGTMERRRTRQLRAFIEEQKKSE</sequence>
<organism evidence="1 2">
    <name type="scientific">Coemansia thaxteri</name>
    <dbReference type="NCBI Taxonomy" id="2663907"/>
    <lineage>
        <taxon>Eukaryota</taxon>
        <taxon>Fungi</taxon>
        <taxon>Fungi incertae sedis</taxon>
        <taxon>Zoopagomycota</taxon>
        <taxon>Kickxellomycotina</taxon>
        <taxon>Kickxellomycetes</taxon>
        <taxon>Kickxellales</taxon>
        <taxon>Kickxellaceae</taxon>
        <taxon>Coemansia</taxon>
    </lineage>
</organism>
<protein>
    <submittedName>
        <fullName evidence="1">Uncharacterized protein</fullName>
    </submittedName>
</protein>
<dbReference type="AlphaFoldDB" id="A0A9W8BDW1"/>
<dbReference type="Proteomes" id="UP001150907">
    <property type="component" value="Unassembled WGS sequence"/>
</dbReference>
<reference evidence="1" key="1">
    <citation type="submission" date="2022-07" db="EMBL/GenBank/DDBJ databases">
        <title>Phylogenomic reconstructions and comparative analyses of Kickxellomycotina fungi.</title>
        <authorList>
            <person name="Reynolds N.K."/>
            <person name="Stajich J.E."/>
            <person name="Barry K."/>
            <person name="Grigoriev I.V."/>
            <person name="Crous P."/>
            <person name="Smith M.E."/>
        </authorList>
    </citation>
    <scope>NUCLEOTIDE SEQUENCE</scope>
    <source>
        <strain evidence="1">IMI 214461</strain>
    </source>
</reference>
<dbReference type="EMBL" id="JANBQF010000189">
    <property type="protein sequence ID" value="KAJ2003888.1"/>
    <property type="molecule type" value="Genomic_DNA"/>
</dbReference>
<dbReference type="OrthoDB" id="16434at2759"/>
<keyword evidence="2" id="KW-1185">Reference proteome</keyword>
<gene>
    <name evidence="1" type="ORF">H4R26_002816</name>
</gene>
<dbReference type="Pfam" id="PF16053">
    <property type="entry name" value="MRP-S34"/>
    <property type="match status" value="1"/>
</dbReference>
<accession>A0A9W8BDW1</accession>
<dbReference type="InterPro" id="IPR032053">
    <property type="entry name" value="Ribosomal_mS34"/>
</dbReference>
<dbReference type="GO" id="GO:0003735">
    <property type="term" value="F:structural constituent of ribosome"/>
    <property type="evidence" value="ECO:0007669"/>
    <property type="project" value="InterPro"/>
</dbReference>
<dbReference type="GO" id="GO:0005739">
    <property type="term" value="C:mitochondrion"/>
    <property type="evidence" value="ECO:0007669"/>
    <property type="project" value="InterPro"/>
</dbReference>